<dbReference type="HAMAP" id="MF_01106">
    <property type="entry name" value="ArgJ"/>
    <property type="match status" value="1"/>
</dbReference>
<keyword evidence="8" id="KW-1185">Reference proteome</keyword>
<evidence type="ECO:0000256" key="1">
    <source>
        <dbReference type="ARBA" id="ARBA00006774"/>
    </source>
</evidence>
<keyword evidence="6" id="KW-0055">Arginine biosynthesis</keyword>
<comment type="subcellular location">
    <subcellularLocation>
        <location evidence="6">Cytoplasm</location>
    </subcellularLocation>
</comment>
<evidence type="ECO:0000313" key="8">
    <source>
        <dbReference type="Proteomes" id="UP001343724"/>
    </source>
</evidence>
<keyword evidence="6" id="KW-0028">Amino-acid biosynthesis</keyword>
<dbReference type="NCBIfam" id="TIGR00120">
    <property type="entry name" value="ArgJ"/>
    <property type="match status" value="1"/>
</dbReference>
<feature type="chain" id="PRO_5044898306" description="Arginine biosynthesis bifunctional protein ArgJ beta chain" evidence="6">
    <location>
        <begin position="216"/>
        <end position="431"/>
    </location>
</feature>
<comment type="subunit">
    <text evidence="2 6">Heterotetramer of two alpha and two beta chains.</text>
</comment>
<comment type="catalytic activity">
    <reaction evidence="6">
        <text>L-glutamate + acetyl-CoA = N-acetyl-L-glutamate + CoA + H(+)</text>
        <dbReference type="Rhea" id="RHEA:24292"/>
        <dbReference type="ChEBI" id="CHEBI:15378"/>
        <dbReference type="ChEBI" id="CHEBI:29985"/>
        <dbReference type="ChEBI" id="CHEBI:44337"/>
        <dbReference type="ChEBI" id="CHEBI:57287"/>
        <dbReference type="ChEBI" id="CHEBI:57288"/>
        <dbReference type="EC" id="2.3.1.1"/>
    </reaction>
</comment>
<evidence type="ECO:0000256" key="6">
    <source>
        <dbReference type="HAMAP-Rule" id="MF_01106"/>
    </source>
</evidence>
<comment type="catalytic activity">
    <reaction evidence="6">
        <text>N(2)-acetyl-L-ornithine + L-glutamate = N-acetyl-L-glutamate + L-ornithine</text>
        <dbReference type="Rhea" id="RHEA:15349"/>
        <dbReference type="ChEBI" id="CHEBI:29985"/>
        <dbReference type="ChEBI" id="CHEBI:44337"/>
        <dbReference type="ChEBI" id="CHEBI:46911"/>
        <dbReference type="ChEBI" id="CHEBI:57805"/>
        <dbReference type="EC" id="2.3.1.35"/>
    </reaction>
</comment>
<feature type="active site" description="Nucleophile" evidence="6">
    <location>
        <position position="216"/>
    </location>
</feature>
<keyword evidence="3 6" id="KW-0808">Transferase</keyword>
<feature type="binding site" evidence="6">
    <location>
        <position position="216"/>
    </location>
    <ligand>
        <name>substrate</name>
    </ligand>
</feature>
<dbReference type="EMBL" id="JAYMFH010000018">
    <property type="protein sequence ID" value="MEC4295830.1"/>
    <property type="molecule type" value="Genomic_DNA"/>
</dbReference>
<keyword evidence="4 6" id="KW-0068">Autocatalytic cleavage</keyword>
<feature type="site" description="Involved in the stabilization of negative charge on the oxyanion by the formation of the oxyanion hole" evidence="6">
    <location>
        <position position="130"/>
    </location>
</feature>
<dbReference type="InterPro" id="IPR002813">
    <property type="entry name" value="Arg_biosynth_ArgJ"/>
</dbReference>
<dbReference type="RefSeq" id="WP_326441557.1">
    <property type="nucleotide sequence ID" value="NZ_JAYMFH010000018.1"/>
</dbReference>
<proteinExistence type="inferred from homology"/>
<dbReference type="PANTHER" id="PTHR23100:SF0">
    <property type="entry name" value="ARGININE BIOSYNTHESIS BIFUNCTIONAL PROTEIN ARGJ, MITOCHONDRIAL"/>
    <property type="match status" value="1"/>
</dbReference>
<comment type="pathway">
    <text evidence="6">Amino-acid biosynthesis; L-arginine biosynthesis; N(2)-acetyl-L-ornithine from L-glutamate: step 1/4.</text>
</comment>
<keyword evidence="5 6" id="KW-0012">Acyltransferase</keyword>
<evidence type="ECO:0000256" key="4">
    <source>
        <dbReference type="ARBA" id="ARBA00022813"/>
    </source>
</evidence>
<evidence type="ECO:0000256" key="3">
    <source>
        <dbReference type="ARBA" id="ARBA00022679"/>
    </source>
</evidence>
<sequence>MSDTATLAFDEMGSPASALGFSAIGVHAGFRPDPERLDMALVVADEPAAAAATFTTNVFCAAPVRVSREHLAESGTGAPAYGCARAVVINSGIANAATGEVGLENARKTAELVGEAVGCPADEVLVASTGVIGQHLRLEPFAAGVPAALAAMATADSSQERADQGVSAARAIMTTDTRPKHGAVSFAGDDIGYPGATFTVSGMAKGAGMIMPNMATMIAVITTDAPLLAPDLSAALVAAVNRSFNKVTVDSDTSTNDTCFALASGAAAPDGPAFAPGTPAYERFCEALDCLCTTLARAMAADGEGATRLITVTVRGAATAEDADAAARTVANSPLVKTAVYGHDANWGRVAAALGRSGARFNQEDVDIDILGLPVCRAGLVVDFDEEEALRRFEAPEVAIEADLHAGEESATMWTCDFSHDYVTINGDYRS</sequence>
<feature type="binding site" evidence="6">
    <location>
        <position position="205"/>
    </location>
    <ligand>
        <name>substrate</name>
    </ligand>
</feature>
<dbReference type="InterPro" id="IPR016117">
    <property type="entry name" value="ArgJ-like_dom_sf"/>
</dbReference>
<comment type="caution">
    <text evidence="7">The sequence shown here is derived from an EMBL/GenBank/DDBJ whole genome shotgun (WGS) entry which is preliminary data.</text>
</comment>
<name>A0ABU6J159_9ACTN</name>
<dbReference type="Gene3D" id="3.10.20.340">
    <property type="entry name" value="ArgJ beta chain, C-terminal domain"/>
    <property type="match status" value="1"/>
</dbReference>
<feature type="binding site" evidence="6">
    <location>
        <position position="304"/>
    </location>
    <ligand>
        <name>substrate</name>
    </ligand>
</feature>
<dbReference type="CDD" id="cd02152">
    <property type="entry name" value="OAT"/>
    <property type="match status" value="1"/>
</dbReference>
<feature type="site" description="Involved in the stabilization of negative charge on the oxyanion by the formation of the oxyanion hole" evidence="6">
    <location>
        <position position="129"/>
    </location>
</feature>
<comment type="similarity">
    <text evidence="1 6">Belongs to the ArgJ family.</text>
</comment>
<reference evidence="7 8" key="1">
    <citation type="submission" date="2024-01" db="EMBL/GenBank/DDBJ databases">
        <title>novel species in genus Adlercreutzia.</title>
        <authorList>
            <person name="Liu X."/>
        </authorList>
    </citation>
    <scope>NUCLEOTIDE SEQUENCE [LARGE SCALE GENOMIC DNA]</scope>
    <source>
        <strain evidence="7 8">R22</strain>
    </source>
</reference>
<accession>A0ABU6J159</accession>
<feature type="chain" id="PRO_5044898307" description="Arginine biosynthesis bifunctional protein ArgJ alpha chain" evidence="6">
    <location>
        <begin position="1"/>
        <end position="215"/>
    </location>
</feature>
<dbReference type="NCBIfam" id="NF003802">
    <property type="entry name" value="PRK05388.1"/>
    <property type="match status" value="1"/>
</dbReference>
<organism evidence="7 8">
    <name type="scientific">Adlercreutzia shanghongiae</name>
    <dbReference type="NCBI Taxonomy" id="3111773"/>
    <lineage>
        <taxon>Bacteria</taxon>
        <taxon>Bacillati</taxon>
        <taxon>Actinomycetota</taxon>
        <taxon>Coriobacteriia</taxon>
        <taxon>Eggerthellales</taxon>
        <taxon>Eggerthellaceae</taxon>
        <taxon>Adlercreutzia</taxon>
    </lineage>
</organism>
<dbReference type="Gene3D" id="3.60.70.12">
    <property type="entry name" value="L-amino peptidase D-ALA esterase/amidase"/>
    <property type="match status" value="1"/>
</dbReference>
<dbReference type="PANTHER" id="PTHR23100">
    <property type="entry name" value="ARGININE BIOSYNTHESIS BIFUNCTIONAL PROTEIN ARGJ"/>
    <property type="match status" value="1"/>
</dbReference>
<dbReference type="EC" id="2.3.1.1" evidence="6"/>
<feature type="binding site" evidence="6">
    <location>
        <position position="426"/>
    </location>
    <ligand>
        <name>substrate</name>
    </ligand>
</feature>
<evidence type="ECO:0000313" key="7">
    <source>
        <dbReference type="EMBL" id="MEC4295830.1"/>
    </source>
</evidence>
<dbReference type="Pfam" id="PF01960">
    <property type="entry name" value="ArgJ"/>
    <property type="match status" value="1"/>
</dbReference>
<dbReference type="InterPro" id="IPR042195">
    <property type="entry name" value="ArgJ_beta_C"/>
</dbReference>
<dbReference type="EC" id="2.3.1.35" evidence="6"/>
<comment type="function">
    <text evidence="6">Catalyzes two activities which are involved in the cyclic version of arginine biosynthesis: the synthesis of N-acetylglutamate from glutamate and acetyl-CoA as the acetyl donor, and of ornithine by transacetylation between N(2)-acetylornithine and glutamate.</text>
</comment>
<dbReference type="GO" id="GO:0004358">
    <property type="term" value="F:L-glutamate N-acetyltransferase activity, acting on acetyl-L-ornithine as donor"/>
    <property type="evidence" value="ECO:0007669"/>
    <property type="project" value="UniProtKB-EC"/>
</dbReference>
<dbReference type="SUPFAM" id="SSF56266">
    <property type="entry name" value="DmpA/ArgJ-like"/>
    <property type="match status" value="1"/>
</dbReference>
<feature type="binding site" evidence="6">
    <location>
        <position position="174"/>
    </location>
    <ligand>
        <name>substrate</name>
    </ligand>
</feature>
<keyword evidence="6" id="KW-0963">Cytoplasm</keyword>
<feature type="binding site" evidence="6">
    <location>
        <position position="431"/>
    </location>
    <ligand>
        <name>substrate</name>
    </ligand>
</feature>
<protein>
    <recommendedName>
        <fullName evidence="6">Arginine biosynthesis bifunctional protein ArgJ</fullName>
    </recommendedName>
    <domain>
        <recommendedName>
            <fullName evidence="6">Glutamate N-acetyltransferase</fullName>
            <ecNumber evidence="6">2.3.1.35</ecNumber>
        </recommendedName>
        <alternativeName>
            <fullName evidence="6">Ornithine acetyltransferase</fullName>
            <shortName evidence="6">OATase</shortName>
        </alternativeName>
        <alternativeName>
            <fullName evidence="6">Ornithine transacetylase</fullName>
        </alternativeName>
    </domain>
    <domain>
        <recommendedName>
            <fullName evidence="6">Amino-acid acetyltransferase</fullName>
            <ecNumber evidence="6">2.3.1.1</ecNumber>
        </recommendedName>
        <alternativeName>
            <fullName evidence="6">N-acetylglutamate synthase</fullName>
            <shortName evidence="6">AGSase</shortName>
        </alternativeName>
    </domain>
    <component>
        <recommendedName>
            <fullName evidence="6">Arginine biosynthesis bifunctional protein ArgJ alpha chain</fullName>
        </recommendedName>
    </component>
    <component>
        <recommendedName>
            <fullName evidence="6">Arginine biosynthesis bifunctional protein ArgJ beta chain</fullName>
        </recommendedName>
    </component>
</protein>
<evidence type="ECO:0000256" key="5">
    <source>
        <dbReference type="ARBA" id="ARBA00023315"/>
    </source>
</evidence>
<comment type="pathway">
    <text evidence="6">Amino-acid biosynthesis; L-arginine biosynthesis; L-ornithine and N-acetyl-L-glutamate from L-glutamate and N(2)-acetyl-L-ornithine (cyclic): step 1/1.</text>
</comment>
<keyword evidence="6" id="KW-0511">Multifunctional enzyme</keyword>
<gene>
    <name evidence="6 7" type="primary">argJ</name>
    <name evidence="7" type="ORF">VJ920_10995</name>
</gene>
<feature type="site" description="Cleavage; by autolysis" evidence="6">
    <location>
        <begin position="215"/>
        <end position="216"/>
    </location>
</feature>
<dbReference type="Proteomes" id="UP001343724">
    <property type="component" value="Unassembled WGS sequence"/>
</dbReference>
<evidence type="ECO:0000256" key="2">
    <source>
        <dbReference type="ARBA" id="ARBA00011475"/>
    </source>
</evidence>